<dbReference type="InterPro" id="IPR007372">
    <property type="entry name" value="Lipid/polyisoprenoid-bd_YceI"/>
</dbReference>
<reference evidence="4" key="1">
    <citation type="submission" date="2019-01" db="EMBL/GenBank/DDBJ databases">
        <title>Cytophagaceae bacterium strain CAR-16.</title>
        <authorList>
            <person name="Chen W.-M."/>
        </authorList>
    </citation>
    <scope>NUCLEOTIDE SEQUENCE [LARGE SCALE GENOMIC DNA]</scope>
    <source>
        <strain evidence="4">LLJ-11</strain>
    </source>
</reference>
<dbReference type="PANTHER" id="PTHR34406:SF1">
    <property type="entry name" value="PROTEIN YCEI"/>
    <property type="match status" value="1"/>
</dbReference>
<proteinExistence type="predicted"/>
<keyword evidence="4" id="KW-1185">Reference proteome</keyword>
<evidence type="ECO:0000259" key="2">
    <source>
        <dbReference type="SMART" id="SM00867"/>
    </source>
</evidence>
<evidence type="ECO:0000313" key="3">
    <source>
        <dbReference type="EMBL" id="RXR19152.1"/>
    </source>
</evidence>
<dbReference type="EMBL" id="SBKO01000002">
    <property type="protein sequence ID" value="RXR19152.1"/>
    <property type="molecule type" value="Genomic_DNA"/>
</dbReference>
<dbReference type="OrthoDB" id="951410at2"/>
<dbReference type="AlphaFoldDB" id="A0A4Q1K3K3"/>
<evidence type="ECO:0000256" key="1">
    <source>
        <dbReference type="SAM" id="SignalP"/>
    </source>
</evidence>
<dbReference type="InterPro" id="IPR036761">
    <property type="entry name" value="TTHA0802/YceI-like_sf"/>
</dbReference>
<organism evidence="3 4">
    <name type="scientific">Flavobacterium amnicola</name>
    <dbReference type="NCBI Taxonomy" id="2506422"/>
    <lineage>
        <taxon>Bacteria</taxon>
        <taxon>Pseudomonadati</taxon>
        <taxon>Bacteroidota</taxon>
        <taxon>Flavobacteriia</taxon>
        <taxon>Flavobacteriales</taxon>
        <taxon>Flavobacteriaceae</taxon>
        <taxon>Flavobacterium</taxon>
    </lineage>
</organism>
<dbReference type="Pfam" id="PF04264">
    <property type="entry name" value="YceI"/>
    <property type="match status" value="1"/>
</dbReference>
<dbReference type="PANTHER" id="PTHR34406">
    <property type="entry name" value="PROTEIN YCEI"/>
    <property type="match status" value="1"/>
</dbReference>
<dbReference type="RefSeq" id="WP_129435610.1">
    <property type="nucleotide sequence ID" value="NZ_SBKO01000002.1"/>
</dbReference>
<evidence type="ECO:0000313" key="4">
    <source>
        <dbReference type="Proteomes" id="UP000290283"/>
    </source>
</evidence>
<dbReference type="SMART" id="SM00867">
    <property type="entry name" value="YceI"/>
    <property type="match status" value="1"/>
</dbReference>
<dbReference type="SUPFAM" id="SSF101874">
    <property type="entry name" value="YceI-like"/>
    <property type="match status" value="1"/>
</dbReference>
<comment type="caution">
    <text evidence="3">The sequence shown here is derived from an EMBL/GenBank/DDBJ whole genome shotgun (WGS) entry which is preliminary data.</text>
</comment>
<gene>
    <name evidence="3" type="ORF">EQG63_06815</name>
</gene>
<sequence length="190" mass="20446">MNKLKSIALALVVALGTVTATAQTSTKVDASKSKVLWLAKKVGGQHNGDINLKEGTLIFKGKKLVGGNFTVDMNSINTTDLQGEWKGKLDGHLKADDFFGVEKFPTSTLVFKKIGAKKGAANTYAVEADLTIKGITAPVTFDIVANKGVANATLMIDRTKYDIKYASKNFGALADKAIDDEFELKVQLKY</sequence>
<dbReference type="Gene3D" id="2.40.128.110">
    <property type="entry name" value="Lipid/polyisoprenoid-binding, YceI-like"/>
    <property type="match status" value="1"/>
</dbReference>
<keyword evidence="1" id="KW-0732">Signal</keyword>
<feature type="domain" description="Lipid/polyisoprenoid-binding YceI-like" evidence="2">
    <location>
        <begin position="25"/>
        <end position="189"/>
    </location>
</feature>
<name>A0A4Q1K3K3_9FLAO</name>
<protein>
    <submittedName>
        <fullName evidence="3">YceI family protein</fullName>
    </submittedName>
</protein>
<accession>A0A4Q1K3K3</accession>
<feature type="chain" id="PRO_5020981973" evidence="1">
    <location>
        <begin position="23"/>
        <end position="190"/>
    </location>
</feature>
<feature type="signal peptide" evidence="1">
    <location>
        <begin position="1"/>
        <end position="22"/>
    </location>
</feature>
<dbReference type="Proteomes" id="UP000290283">
    <property type="component" value="Unassembled WGS sequence"/>
</dbReference>